<organism evidence="1">
    <name type="scientific">Arundo donax</name>
    <name type="common">Giant reed</name>
    <name type="synonym">Donax arundinaceus</name>
    <dbReference type="NCBI Taxonomy" id="35708"/>
    <lineage>
        <taxon>Eukaryota</taxon>
        <taxon>Viridiplantae</taxon>
        <taxon>Streptophyta</taxon>
        <taxon>Embryophyta</taxon>
        <taxon>Tracheophyta</taxon>
        <taxon>Spermatophyta</taxon>
        <taxon>Magnoliopsida</taxon>
        <taxon>Liliopsida</taxon>
        <taxon>Poales</taxon>
        <taxon>Poaceae</taxon>
        <taxon>PACMAD clade</taxon>
        <taxon>Arundinoideae</taxon>
        <taxon>Arundineae</taxon>
        <taxon>Arundo</taxon>
    </lineage>
</organism>
<reference evidence="1" key="2">
    <citation type="journal article" date="2015" name="Data Brief">
        <title>Shoot transcriptome of the giant reed, Arundo donax.</title>
        <authorList>
            <person name="Barrero R.A."/>
            <person name="Guerrero F.D."/>
            <person name="Moolhuijzen P."/>
            <person name="Goolsby J.A."/>
            <person name="Tidwell J."/>
            <person name="Bellgard S.E."/>
            <person name="Bellgard M.I."/>
        </authorList>
    </citation>
    <scope>NUCLEOTIDE SEQUENCE</scope>
    <source>
        <tissue evidence="1">Shoot tissue taken approximately 20 cm above the soil surface</tissue>
    </source>
</reference>
<accession>A0A0A8YZB5</accession>
<reference evidence="1" key="1">
    <citation type="submission" date="2014-09" db="EMBL/GenBank/DDBJ databases">
        <authorList>
            <person name="Magalhaes I.L.F."/>
            <person name="Oliveira U."/>
            <person name="Santos F.R."/>
            <person name="Vidigal T.H.D.A."/>
            <person name="Brescovit A.D."/>
            <person name="Santos A.J."/>
        </authorList>
    </citation>
    <scope>NUCLEOTIDE SEQUENCE</scope>
    <source>
        <tissue evidence="1">Shoot tissue taken approximately 20 cm above the soil surface</tissue>
    </source>
</reference>
<protein>
    <submittedName>
        <fullName evidence="1">Uncharacterized protein</fullName>
    </submittedName>
</protein>
<proteinExistence type="predicted"/>
<name>A0A0A8YZB5_ARUDO</name>
<evidence type="ECO:0000313" key="1">
    <source>
        <dbReference type="EMBL" id="JAD32484.1"/>
    </source>
</evidence>
<dbReference type="EMBL" id="GBRH01265411">
    <property type="protein sequence ID" value="JAD32484.1"/>
    <property type="molecule type" value="Transcribed_RNA"/>
</dbReference>
<dbReference type="AlphaFoldDB" id="A0A0A8YZB5"/>
<sequence>MPQISIPDMAEVLAAAANLCYWHSKSIPETHPTSLFASGQRRWD</sequence>